<dbReference type="HOGENOM" id="CLU_1314649_0_0_6"/>
<dbReference type="OrthoDB" id="5704260at2"/>
<dbReference type="GeneID" id="98612795"/>
<dbReference type="Proteomes" id="UP000001947">
    <property type="component" value="Chromosome"/>
</dbReference>
<dbReference type="RefSeq" id="WP_011467596.1">
    <property type="nucleotide sequence ID" value="NC_007912.1"/>
</dbReference>
<organism evidence="1 2">
    <name type="scientific">Saccharophagus degradans (strain 2-40 / ATCC 43961 / DSM 17024)</name>
    <dbReference type="NCBI Taxonomy" id="203122"/>
    <lineage>
        <taxon>Bacteria</taxon>
        <taxon>Pseudomonadati</taxon>
        <taxon>Pseudomonadota</taxon>
        <taxon>Gammaproteobacteria</taxon>
        <taxon>Cellvibrionales</taxon>
        <taxon>Cellvibrionaceae</taxon>
        <taxon>Saccharophagus</taxon>
    </lineage>
</organism>
<protein>
    <recommendedName>
        <fullName evidence="3">Lipoprotein</fullName>
    </recommendedName>
</protein>
<name>Q21LQ3_SACD2</name>
<keyword evidence="2" id="KW-1185">Reference proteome</keyword>
<dbReference type="KEGG" id="sde:Sde_1114"/>
<sequence length="209" mass="22996">MTILRAGFAAVLIVLLAGCASSVRTKISTFHDSSVAVGAGTIRVEPLNDSLKGSLEFGYYKERLEEKLKQAGYSVQTGNTQYVARLDYNVSRREAEQSPSSQIVVATGVGFHRRYSRTGLYFSDNFEKRFEFERLLVLVIADAGKLAAAKANPDAVDETINVLEITARSVGNCESLPIVYEEMLEAIFKDLKRPNGSMQTVKVKGDSRC</sequence>
<evidence type="ECO:0000313" key="2">
    <source>
        <dbReference type="Proteomes" id="UP000001947"/>
    </source>
</evidence>
<proteinExistence type="predicted"/>
<evidence type="ECO:0008006" key="3">
    <source>
        <dbReference type="Google" id="ProtNLM"/>
    </source>
</evidence>
<evidence type="ECO:0000313" key="1">
    <source>
        <dbReference type="EMBL" id="ABD80376.1"/>
    </source>
</evidence>
<dbReference type="AlphaFoldDB" id="Q21LQ3"/>
<dbReference type="PROSITE" id="PS51257">
    <property type="entry name" value="PROKAR_LIPOPROTEIN"/>
    <property type="match status" value="1"/>
</dbReference>
<accession>Q21LQ3</accession>
<dbReference type="STRING" id="203122.Sde_1114"/>
<gene>
    <name evidence="1" type="ordered locus">Sde_1114</name>
</gene>
<dbReference type="EMBL" id="CP000282">
    <property type="protein sequence ID" value="ABD80376.1"/>
    <property type="molecule type" value="Genomic_DNA"/>
</dbReference>
<reference evidence="1 2" key="1">
    <citation type="journal article" date="2008" name="PLoS Genet.">
        <title>Complete genome sequence of the complex carbohydrate-degrading marine bacterium, Saccharophagus degradans strain 2-40 T.</title>
        <authorList>
            <person name="Weiner R.M."/>
            <person name="Taylor L.E.II."/>
            <person name="Henrissat B."/>
            <person name="Hauser L."/>
            <person name="Land M."/>
            <person name="Coutinho P.M."/>
            <person name="Rancurel C."/>
            <person name="Saunders E.H."/>
            <person name="Longmire A.G."/>
            <person name="Zhang H."/>
            <person name="Bayer E.A."/>
            <person name="Gilbert H.J."/>
            <person name="Larimer F."/>
            <person name="Zhulin I.B."/>
            <person name="Ekborg N.A."/>
            <person name="Lamed R."/>
            <person name="Richardson P.M."/>
            <person name="Borovok I."/>
            <person name="Hutcheson S."/>
        </authorList>
    </citation>
    <scope>NUCLEOTIDE SEQUENCE [LARGE SCALE GENOMIC DNA]</scope>
    <source>
        <strain evidence="2">2-40 / ATCC 43961 / DSM 17024</strain>
    </source>
</reference>